<dbReference type="Proteomes" id="UP001234178">
    <property type="component" value="Unassembled WGS sequence"/>
</dbReference>
<reference evidence="1 2" key="1">
    <citation type="journal article" date="2023" name="Nucleic Acids Res.">
        <title>The hologenome of Daphnia magna reveals possible DNA methylation and microbiome-mediated evolution of the host genome.</title>
        <authorList>
            <person name="Chaturvedi A."/>
            <person name="Li X."/>
            <person name="Dhandapani V."/>
            <person name="Marshall H."/>
            <person name="Kissane S."/>
            <person name="Cuenca-Cambronero M."/>
            <person name="Asole G."/>
            <person name="Calvet F."/>
            <person name="Ruiz-Romero M."/>
            <person name="Marangio P."/>
            <person name="Guigo R."/>
            <person name="Rago D."/>
            <person name="Mirbahai L."/>
            <person name="Eastwood N."/>
            <person name="Colbourne J.K."/>
            <person name="Zhou J."/>
            <person name="Mallon E."/>
            <person name="Orsini L."/>
        </authorList>
    </citation>
    <scope>NUCLEOTIDE SEQUENCE [LARGE SCALE GENOMIC DNA]</scope>
    <source>
        <strain evidence="1">LRV0_1</strain>
    </source>
</reference>
<accession>A0ABR0AIS4</accession>
<keyword evidence="2" id="KW-1185">Reference proteome</keyword>
<organism evidence="1 2">
    <name type="scientific">Daphnia magna</name>
    <dbReference type="NCBI Taxonomy" id="35525"/>
    <lineage>
        <taxon>Eukaryota</taxon>
        <taxon>Metazoa</taxon>
        <taxon>Ecdysozoa</taxon>
        <taxon>Arthropoda</taxon>
        <taxon>Crustacea</taxon>
        <taxon>Branchiopoda</taxon>
        <taxon>Diplostraca</taxon>
        <taxon>Cladocera</taxon>
        <taxon>Anomopoda</taxon>
        <taxon>Daphniidae</taxon>
        <taxon>Daphnia</taxon>
    </lineage>
</organism>
<proteinExistence type="predicted"/>
<protein>
    <submittedName>
        <fullName evidence="1">Uncharacterized protein</fullName>
    </submittedName>
</protein>
<evidence type="ECO:0000313" key="1">
    <source>
        <dbReference type="EMBL" id="KAK4025006.1"/>
    </source>
</evidence>
<sequence length="107" mass="12768">MHRPRQRSVGSLCWRMTYYQPACRLNTSCSELALPGDMGRPKLPENEEEAKIQKAKRLEAQVEAREKKAFKRKAQNLAKKLVENKNYRKSSTPQELYEERILWWRIF</sequence>
<gene>
    <name evidence="1" type="ORF">OUZ56_010512</name>
</gene>
<name>A0ABR0AIS4_9CRUS</name>
<comment type="caution">
    <text evidence="1">The sequence shown here is derived from an EMBL/GenBank/DDBJ whole genome shotgun (WGS) entry which is preliminary data.</text>
</comment>
<dbReference type="EMBL" id="JAOYFB010000037">
    <property type="protein sequence ID" value="KAK4025006.1"/>
    <property type="molecule type" value="Genomic_DNA"/>
</dbReference>
<evidence type="ECO:0000313" key="2">
    <source>
        <dbReference type="Proteomes" id="UP001234178"/>
    </source>
</evidence>